<evidence type="ECO:0000313" key="2">
    <source>
        <dbReference type="Proteomes" id="UP000046395"/>
    </source>
</evidence>
<dbReference type="Proteomes" id="UP000046395">
    <property type="component" value="Unassembled WGS sequence"/>
</dbReference>
<proteinExistence type="predicted"/>
<name>A0A5S6QKV6_TRIMR</name>
<feature type="region of interest" description="Disordered" evidence="1">
    <location>
        <begin position="1"/>
        <end position="33"/>
    </location>
</feature>
<organism evidence="2 3">
    <name type="scientific">Trichuris muris</name>
    <name type="common">Mouse whipworm</name>
    <dbReference type="NCBI Taxonomy" id="70415"/>
    <lineage>
        <taxon>Eukaryota</taxon>
        <taxon>Metazoa</taxon>
        <taxon>Ecdysozoa</taxon>
        <taxon>Nematoda</taxon>
        <taxon>Enoplea</taxon>
        <taxon>Dorylaimia</taxon>
        <taxon>Trichinellida</taxon>
        <taxon>Trichuridae</taxon>
        <taxon>Trichuris</taxon>
    </lineage>
</organism>
<sequence length="167" mass="18506">MVRRWAPASPEGREAFQRRRAGRTPARVASKNAPTNRIDRSLFGANRSSDFIAACRNFSKQKGKESGAPTMLCEESISQWERCIAKRSNGSEGSPLWKTLPWEEALSAVGCTWAFCCLPRAFSPNRSANGFAIECATILRSPIRRSKGRMGPAVSWQAVYDVLARPN</sequence>
<reference evidence="3" key="1">
    <citation type="submission" date="2019-12" db="UniProtKB">
        <authorList>
            <consortium name="WormBaseParasite"/>
        </authorList>
    </citation>
    <scope>IDENTIFICATION</scope>
</reference>
<evidence type="ECO:0000256" key="1">
    <source>
        <dbReference type="SAM" id="MobiDB-lite"/>
    </source>
</evidence>
<keyword evidence="2" id="KW-1185">Reference proteome</keyword>
<accession>A0A5S6QKV6</accession>
<evidence type="ECO:0000313" key="3">
    <source>
        <dbReference type="WBParaSite" id="TMUE_2000007820.1"/>
    </source>
</evidence>
<dbReference type="AlphaFoldDB" id="A0A5S6QKV6"/>
<protein>
    <submittedName>
        <fullName evidence="3">Uncharacterized protein</fullName>
    </submittedName>
</protein>
<dbReference type="WBParaSite" id="TMUE_2000007820.1">
    <property type="protein sequence ID" value="TMUE_2000007820.1"/>
    <property type="gene ID" value="WBGene00300015"/>
</dbReference>